<dbReference type="PANTHER" id="PTHR10848:SF0">
    <property type="entry name" value="MEIOTIC RECOMBINATION PROTEIN SPO11"/>
    <property type="match status" value="1"/>
</dbReference>
<keyword evidence="15" id="KW-1185">Reference proteome</keyword>
<sequence length="576" mass="64529">MLRTMPSLAQSSPTHQSFSALPSPSYSGSPAHHMDKEDKDILLVEGKNSCHRIDLSGSSEDSGRDTIQVDDDSGDEDDLVWALIADDLNSDASTHDIEDRNEEAQEALFEQLIRRTEAMRNPATQTASLQTQFEVSDDDENDFVIDEPYSESLIEDGIQVSDEGRENALKFLQSIVLSFLEQISTSLGTIFSHETSKVHKKELKGLKRRKIYAAEAEQKKETDQCLETGKIGVTISLKNRKSGSYQAIMLPDSPLQSPDRQSSIMRMTCIMRVASTLYEAILDRNVITLRDVYYRDKQLFERQPVVDKIVDDLVATAGLRRRDFYVCASAKGLIASSSLVIRYRTGDEIILSATRANLVDPAEKIDVIEAPNGLDWVLIVEKDAIFQSLCGAGILQDERIGHGVLITGKGFPDLATRQILRLIADTFPCVKMYALVDADPHGLKILSTYMYGSKANAYSTDYGDLPLGDRVQWLGLRASHWSDLHISYDHLIPLEQSDIQMAMSMLRDHQTLPVEWKRELSHMLHLHRKAEIEIIIASSWSSDHVGSNGSGDREGDRQPLPDVERLINYIVKNMGF</sequence>
<dbReference type="Gene3D" id="3.40.1360.10">
    <property type="match status" value="1"/>
</dbReference>
<dbReference type="PaxDb" id="214684-Q5KCK4"/>
<dbReference type="HOGENOM" id="CLU_519727_0_0_1"/>
<dbReference type="InParanoid" id="Q5KCK4"/>
<evidence type="ECO:0000259" key="13">
    <source>
        <dbReference type="Pfam" id="PF21180"/>
    </source>
</evidence>
<dbReference type="PROSITE" id="PS52041">
    <property type="entry name" value="TOPO_IIB"/>
    <property type="match status" value="1"/>
</dbReference>
<feature type="domain" description="Spo11/DNA topoisomerase VI subunit A N-terminal" evidence="12">
    <location>
        <begin position="266"/>
        <end position="326"/>
    </location>
</feature>
<name>Q5KCK4_CRYD1</name>
<dbReference type="GO" id="GO:0003677">
    <property type="term" value="F:DNA binding"/>
    <property type="evidence" value="ECO:0000318"/>
    <property type="project" value="GO_Central"/>
</dbReference>
<dbReference type="EMBL" id="AE017348">
    <property type="protein sequence ID" value="AAW45014.2"/>
    <property type="molecule type" value="Genomic_DNA"/>
</dbReference>
<evidence type="ECO:0000256" key="10">
    <source>
        <dbReference type="PROSITE-ProRule" id="PRU01385"/>
    </source>
</evidence>
<feature type="region of interest" description="Disordered" evidence="11">
    <location>
        <begin position="1"/>
        <end position="34"/>
    </location>
</feature>
<dbReference type="GO" id="GO:0000228">
    <property type="term" value="C:nuclear chromosome"/>
    <property type="evidence" value="ECO:0000318"/>
    <property type="project" value="GO_Central"/>
</dbReference>
<dbReference type="RefSeq" id="XP_024513330.1">
    <property type="nucleotide sequence ID" value="XM_024657653.1"/>
</dbReference>
<dbReference type="KEGG" id="cne:CNH01330"/>
<organism evidence="14 15">
    <name type="scientific">Cryptococcus deneoformans (strain JEC21 / ATCC MYA-565)</name>
    <name type="common">Cryptococcus neoformans var. neoformans serotype D</name>
    <dbReference type="NCBI Taxonomy" id="214684"/>
    <lineage>
        <taxon>Eukaryota</taxon>
        <taxon>Fungi</taxon>
        <taxon>Dikarya</taxon>
        <taxon>Basidiomycota</taxon>
        <taxon>Agaricomycotina</taxon>
        <taxon>Tremellomycetes</taxon>
        <taxon>Tremellales</taxon>
        <taxon>Cryptococcaceae</taxon>
        <taxon>Cryptococcus</taxon>
        <taxon>Cryptococcus neoformans species complex</taxon>
    </lineage>
</organism>
<keyword evidence="9 10" id="KW-0413">Isomerase</keyword>
<evidence type="ECO:0000313" key="14">
    <source>
        <dbReference type="EMBL" id="AAW45014.2"/>
    </source>
</evidence>
<evidence type="ECO:0000256" key="1">
    <source>
        <dbReference type="ARBA" id="ARBA00000185"/>
    </source>
</evidence>
<accession>Q5KCK4</accession>
<dbReference type="EC" id="5.6.2.2" evidence="4"/>
<dbReference type="GO" id="GO:0007131">
    <property type="term" value="P:reciprocal meiotic recombination"/>
    <property type="evidence" value="ECO:0000318"/>
    <property type="project" value="GO_Central"/>
</dbReference>
<dbReference type="InterPro" id="IPR034136">
    <property type="entry name" value="TOPRIM_Topo6A/Spo11"/>
</dbReference>
<gene>
    <name evidence="14" type="ordered locus">CNH01330</name>
</gene>
<keyword evidence="5" id="KW-0479">Metal-binding</keyword>
<dbReference type="GeneID" id="3259338"/>
<dbReference type="Gene3D" id="1.10.10.10">
    <property type="entry name" value="Winged helix-like DNA-binding domain superfamily/Winged helix DNA-binding domain"/>
    <property type="match status" value="1"/>
</dbReference>
<dbReference type="FunCoup" id="Q5KCK4">
    <property type="interactions" value="93"/>
</dbReference>
<evidence type="ECO:0000256" key="11">
    <source>
        <dbReference type="SAM" id="MobiDB-lite"/>
    </source>
</evidence>
<evidence type="ECO:0000313" key="15">
    <source>
        <dbReference type="Proteomes" id="UP000002149"/>
    </source>
</evidence>
<dbReference type="OrthoDB" id="5377392at2759"/>
<feature type="active site" description="O-(5'-phospho-DNA)-tyrosine intermediate" evidence="10">
    <location>
        <position position="294"/>
    </location>
</feature>
<dbReference type="PRINTS" id="PR01550">
    <property type="entry name" value="TOP6AFAMILY"/>
</dbReference>
<dbReference type="Pfam" id="PF21180">
    <property type="entry name" value="TOP6A-Spo11_Toprim"/>
    <property type="match status" value="1"/>
</dbReference>
<dbReference type="SUPFAM" id="SSF56726">
    <property type="entry name" value="DNA topoisomerase IV, alpha subunit"/>
    <property type="match status" value="1"/>
</dbReference>
<dbReference type="eggNOG" id="KOG2795">
    <property type="taxonomic scope" value="Eukaryota"/>
</dbReference>
<dbReference type="Proteomes" id="UP000002149">
    <property type="component" value="Chromosome 8"/>
</dbReference>
<dbReference type="InterPro" id="IPR036078">
    <property type="entry name" value="Spo11/TopoVI_A_sf"/>
</dbReference>
<dbReference type="InterPro" id="IPR002815">
    <property type="entry name" value="Spo11/TopoVI_A"/>
</dbReference>
<dbReference type="InterPro" id="IPR036388">
    <property type="entry name" value="WH-like_DNA-bd_sf"/>
</dbReference>
<dbReference type="AlphaFoldDB" id="Q5KCK4"/>
<dbReference type="STRING" id="214684.Q5KCK4"/>
<dbReference type="InterPro" id="IPR013049">
    <property type="entry name" value="Spo11/TopoVI_A_N"/>
</dbReference>
<dbReference type="GO" id="GO:0003918">
    <property type="term" value="F:DNA topoisomerase type II (double strand cut, ATP-hydrolyzing) activity"/>
    <property type="evidence" value="ECO:0007669"/>
    <property type="project" value="UniProtKB-UniRule"/>
</dbReference>
<dbReference type="VEuPathDB" id="FungiDB:CNH01330"/>
<keyword evidence="8 10" id="KW-0238">DNA-binding</keyword>
<evidence type="ECO:0000256" key="3">
    <source>
        <dbReference type="ARBA" id="ARBA00006559"/>
    </source>
</evidence>
<evidence type="ECO:0000256" key="8">
    <source>
        <dbReference type="ARBA" id="ARBA00023125"/>
    </source>
</evidence>
<evidence type="ECO:0000256" key="9">
    <source>
        <dbReference type="ARBA" id="ARBA00023235"/>
    </source>
</evidence>
<evidence type="ECO:0000256" key="6">
    <source>
        <dbReference type="ARBA" id="ARBA00022842"/>
    </source>
</evidence>
<evidence type="ECO:0000256" key="4">
    <source>
        <dbReference type="ARBA" id="ARBA00012895"/>
    </source>
</evidence>
<evidence type="ECO:0000256" key="2">
    <source>
        <dbReference type="ARBA" id="ARBA00001946"/>
    </source>
</evidence>
<dbReference type="GO" id="GO:0042138">
    <property type="term" value="P:meiotic DNA double-strand break formation"/>
    <property type="evidence" value="ECO:0000318"/>
    <property type="project" value="GO_Central"/>
</dbReference>
<comment type="cofactor">
    <cofactor evidence="2">
        <name>Mg(2+)</name>
        <dbReference type="ChEBI" id="CHEBI:18420"/>
    </cofactor>
</comment>
<protein>
    <recommendedName>
        <fullName evidence="4">DNA topoisomerase (ATP-hydrolyzing)</fullName>
        <ecNumber evidence="4">5.6.2.2</ecNumber>
    </recommendedName>
</protein>
<feature type="compositionally biased region" description="Polar residues" evidence="11">
    <location>
        <begin position="7"/>
        <end position="28"/>
    </location>
</feature>
<dbReference type="CDD" id="cd00223">
    <property type="entry name" value="TOPRIM_TopoIIB_SPO"/>
    <property type="match status" value="1"/>
</dbReference>
<dbReference type="GO" id="GO:0005524">
    <property type="term" value="F:ATP binding"/>
    <property type="evidence" value="ECO:0007669"/>
    <property type="project" value="InterPro"/>
</dbReference>
<dbReference type="GO" id="GO:0046872">
    <property type="term" value="F:metal ion binding"/>
    <property type="evidence" value="ECO:0007669"/>
    <property type="project" value="UniProtKB-KW"/>
</dbReference>
<feature type="region of interest" description="Disordered" evidence="11">
    <location>
        <begin position="52"/>
        <end position="73"/>
    </location>
</feature>
<proteinExistence type="inferred from homology"/>
<evidence type="ECO:0000256" key="5">
    <source>
        <dbReference type="ARBA" id="ARBA00022723"/>
    </source>
</evidence>
<accession>Q55J57</accession>
<evidence type="ECO:0000259" key="12">
    <source>
        <dbReference type="Pfam" id="PF04406"/>
    </source>
</evidence>
<keyword evidence="7 10" id="KW-0799">Topoisomerase</keyword>
<evidence type="ECO:0000256" key="7">
    <source>
        <dbReference type="ARBA" id="ARBA00023029"/>
    </source>
</evidence>
<dbReference type="Pfam" id="PF04406">
    <property type="entry name" value="TP6A_N"/>
    <property type="match status" value="1"/>
</dbReference>
<feature type="domain" description="Topoisomerase 6 subunit A/Spo11 TOPRIM" evidence="13">
    <location>
        <begin position="376"/>
        <end position="539"/>
    </location>
</feature>
<reference evidence="14 15" key="1">
    <citation type="journal article" date="2005" name="Science">
        <title>The genome of the basidiomycetous yeast and human pathogen Cryptococcus neoformans.</title>
        <authorList>
            <person name="Loftus B.J."/>
            <person name="Fung E."/>
            <person name="Roncaglia P."/>
            <person name="Rowley D."/>
            <person name="Amedeo P."/>
            <person name="Bruno D."/>
            <person name="Vamathevan J."/>
            <person name="Miranda M."/>
            <person name="Anderson I.J."/>
            <person name="Fraser J.A."/>
            <person name="Allen J.E."/>
            <person name="Bosdet I.E."/>
            <person name="Brent M.R."/>
            <person name="Chiu R."/>
            <person name="Doering T.L."/>
            <person name="Donlin M.J."/>
            <person name="D'Souza C.A."/>
            <person name="Fox D.S."/>
            <person name="Grinberg V."/>
            <person name="Fu J."/>
            <person name="Fukushima M."/>
            <person name="Haas B.J."/>
            <person name="Huang J.C."/>
            <person name="Janbon G."/>
            <person name="Jones S.J."/>
            <person name="Koo H.L."/>
            <person name="Krzywinski M.I."/>
            <person name="Kwon-Chung J.K."/>
            <person name="Lengeler K.B."/>
            <person name="Maiti R."/>
            <person name="Marra M.A."/>
            <person name="Marra R.E."/>
            <person name="Mathewson C.A."/>
            <person name="Mitchell T.G."/>
            <person name="Pertea M."/>
            <person name="Riggs F.R."/>
            <person name="Salzberg S.L."/>
            <person name="Schein J.E."/>
            <person name="Shvartsbeyn A."/>
            <person name="Shin H."/>
            <person name="Shumway M."/>
            <person name="Specht C.A."/>
            <person name="Suh B.B."/>
            <person name="Tenney A."/>
            <person name="Utterback T.R."/>
            <person name="Wickes B.L."/>
            <person name="Wortman J.R."/>
            <person name="Wye N.H."/>
            <person name="Kronstad J.W."/>
            <person name="Lodge J.K."/>
            <person name="Heitman J."/>
            <person name="Davis R.W."/>
            <person name="Fraser C.M."/>
            <person name="Hyman R.W."/>
        </authorList>
    </citation>
    <scope>NUCLEOTIDE SEQUENCE [LARGE SCALE GENOMIC DNA]</scope>
    <source>
        <strain evidence="15">JEC21 / ATCC MYA-565</strain>
    </source>
</reference>
<comment type="catalytic activity">
    <reaction evidence="1 10">
        <text>ATP-dependent breakage, passage and rejoining of double-stranded DNA.</text>
        <dbReference type="EC" id="5.6.2.2"/>
    </reaction>
</comment>
<dbReference type="PANTHER" id="PTHR10848">
    <property type="entry name" value="MEIOTIC RECOMBINATION PROTEIN SPO11"/>
    <property type="match status" value="1"/>
</dbReference>
<dbReference type="GO" id="GO:0000706">
    <property type="term" value="P:meiotic DNA double-strand break processing"/>
    <property type="evidence" value="ECO:0000318"/>
    <property type="project" value="GO_Central"/>
</dbReference>
<comment type="similarity">
    <text evidence="3 10">Belongs to the TOP6A family.</text>
</comment>
<keyword evidence="6" id="KW-0460">Magnesium</keyword>